<dbReference type="PANTHER" id="PTHR10954:SF18">
    <property type="entry name" value="RIBONUCLEASE HII"/>
    <property type="match status" value="1"/>
</dbReference>
<dbReference type="PANTHER" id="PTHR10954">
    <property type="entry name" value="RIBONUCLEASE H2 SUBUNIT A"/>
    <property type="match status" value="1"/>
</dbReference>
<evidence type="ECO:0000256" key="3">
    <source>
        <dbReference type="ARBA" id="ARBA00004065"/>
    </source>
</evidence>
<dbReference type="NCBIfam" id="NF000594">
    <property type="entry name" value="PRK00015.1-1"/>
    <property type="match status" value="1"/>
</dbReference>
<evidence type="ECO:0000256" key="8">
    <source>
        <dbReference type="ARBA" id="ARBA00022490"/>
    </source>
</evidence>
<evidence type="ECO:0000256" key="4">
    <source>
        <dbReference type="ARBA" id="ARBA00004496"/>
    </source>
</evidence>
<comment type="cofactor">
    <cofactor evidence="2">
        <name>Mg(2+)</name>
        <dbReference type="ChEBI" id="CHEBI:18420"/>
    </cofactor>
</comment>
<dbReference type="Proteomes" id="UP000179113">
    <property type="component" value="Unassembled WGS sequence"/>
</dbReference>
<dbReference type="GO" id="GO:0005737">
    <property type="term" value="C:cytoplasm"/>
    <property type="evidence" value="ECO:0007669"/>
    <property type="project" value="UniProtKB-SubCell"/>
</dbReference>
<feature type="binding site" evidence="14 15">
    <location>
        <position position="22"/>
    </location>
    <ligand>
        <name>a divalent metal cation</name>
        <dbReference type="ChEBI" id="CHEBI:60240"/>
    </ligand>
</feature>
<dbReference type="EMBL" id="MEWA01000001">
    <property type="protein sequence ID" value="OGC70729.1"/>
    <property type="molecule type" value="Genomic_DNA"/>
</dbReference>
<evidence type="ECO:0000256" key="13">
    <source>
        <dbReference type="ARBA" id="ARBA00023211"/>
    </source>
</evidence>
<dbReference type="InterPro" id="IPR001352">
    <property type="entry name" value="RNase_HII/HIII"/>
</dbReference>
<comment type="catalytic activity">
    <reaction evidence="1 14 15 16">
        <text>Endonucleolytic cleavage to 5'-phosphomonoester.</text>
        <dbReference type="EC" id="3.1.26.4"/>
    </reaction>
</comment>
<dbReference type="GO" id="GO:0030145">
    <property type="term" value="F:manganese ion binding"/>
    <property type="evidence" value="ECO:0007669"/>
    <property type="project" value="UniProtKB-UniRule"/>
</dbReference>
<keyword evidence="13 14" id="KW-0464">Manganese</keyword>
<name>A0A1F4WMY0_UNCKA</name>
<dbReference type="NCBIfam" id="NF000595">
    <property type="entry name" value="PRK00015.1-3"/>
    <property type="match status" value="1"/>
</dbReference>
<evidence type="ECO:0000256" key="12">
    <source>
        <dbReference type="ARBA" id="ARBA00022801"/>
    </source>
</evidence>
<evidence type="ECO:0000313" key="18">
    <source>
        <dbReference type="EMBL" id="OGC70729.1"/>
    </source>
</evidence>
<evidence type="ECO:0000256" key="9">
    <source>
        <dbReference type="ARBA" id="ARBA00022722"/>
    </source>
</evidence>
<feature type="binding site" evidence="14 15">
    <location>
        <position position="23"/>
    </location>
    <ligand>
        <name>a divalent metal cation</name>
        <dbReference type="ChEBI" id="CHEBI:60240"/>
    </ligand>
</feature>
<dbReference type="InterPro" id="IPR022898">
    <property type="entry name" value="RNase_HII"/>
</dbReference>
<dbReference type="InterPro" id="IPR036397">
    <property type="entry name" value="RNaseH_sf"/>
</dbReference>
<dbReference type="SUPFAM" id="SSF53098">
    <property type="entry name" value="Ribonuclease H-like"/>
    <property type="match status" value="1"/>
</dbReference>
<sequence length="228" mass="25520">MDLLSFEKELFNKGVTKIAGVDEVGRGPLAGPIVAAAVILDLEYIFNSYSVGESHRNNDVLSEKAELYSQINDSKKLTHVKRTKLSSFIISEAVSYSIFEVSNQDLDRDGLRIATQTLFREAVKSLSIQPEHVLTDHFKIKSLDPKIQTNINQGDARSISIAAASIIAKVYRDALMENMHKMYPGYGFQHNKGYGTREHIEAIKKLGPTEIHRKSFEPLRSLIKSSVI</sequence>
<comment type="function">
    <text evidence="3 14 16">Endonuclease that specifically degrades the RNA of RNA-DNA hybrids.</text>
</comment>
<feature type="binding site" evidence="14 15">
    <location>
        <position position="136"/>
    </location>
    <ligand>
        <name>a divalent metal cation</name>
        <dbReference type="ChEBI" id="CHEBI:60240"/>
    </ligand>
</feature>
<dbReference type="Pfam" id="PF01351">
    <property type="entry name" value="RNase_HII"/>
    <property type="match status" value="1"/>
</dbReference>
<keyword evidence="12 14" id="KW-0378">Hydrolase</keyword>
<gene>
    <name evidence="14" type="primary">rnhB</name>
    <name evidence="18" type="ORF">A2415_03785</name>
</gene>
<accession>A0A1F4WMY0</accession>
<comment type="caution">
    <text evidence="18">The sequence shown here is derived from an EMBL/GenBank/DDBJ whole genome shotgun (WGS) entry which is preliminary data.</text>
</comment>
<dbReference type="PROSITE" id="PS51975">
    <property type="entry name" value="RNASE_H_2"/>
    <property type="match status" value="1"/>
</dbReference>
<dbReference type="InterPro" id="IPR024567">
    <property type="entry name" value="RNase_HII/HIII_dom"/>
</dbReference>
<keyword evidence="11 14" id="KW-0255">Endonuclease</keyword>
<comment type="similarity">
    <text evidence="5 14 16">Belongs to the RNase HII family.</text>
</comment>
<evidence type="ECO:0000256" key="16">
    <source>
        <dbReference type="RuleBase" id="RU003515"/>
    </source>
</evidence>
<dbReference type="EC" id="3.1.26.4" evidence="6 14"/>
<dbReference type="GO" id="GO:0003723">
    <property type="term" value="F:RNA binding"/>
    <property type="evidence" value="ECO:0007669"/>
    <property type="project" value="UniProtKB-UniRule"/>
</dbReference>
<comment type="subcellular location">
    <subcellularLocation>
        <location evidence="4 14">Cytoplasm</location>
    </subcellularLocation>
</comment>
<evidence type="ECO:0000256" key="14">
    <source>
        <dbReference type="HAMAP-Rule" id="MF_00052"/>
    </source>
</evidence>
<dbReference type="InterPro" id="IPR012337">
    <property type="entry name" value="RNaseH-like_sf"/>
</dbReference>
<evidence type="ECO:0000256" key="15">
    <source>
        <dbReference type="PROSITE-ProRule" id="PRU01319"/>
    </source>
</evidence>
<protein>
    <recommendedName>
        <fullName evidence="7 14">Ribonuclease HII</fullName>
        <shortName evidence="14">RNase HII</shortName>
        <ecNumber evidence="6 14">3.1.26.4</ecNumber>
    </recommendedName>
</protein>
<evidence type="ECO:0000256" key="11">
    <source>
        <dbReference type="ARBA" id="ARBA00022759"/>
    </source>
</evidence>
<dbReference type="GO" id="GO:0006298">
    <property type="term" value="P:mismatch repair"/>
    <property type="evidence" value="ECO:0007669"/>
    <property type="project" value="TreeGrafter"/>
</dbReference>
<keyword evidence="9 14" id="KW-0540">Nuclease</keyword>
<reference evidence="18 19" key="1">
    <citation type="journal article" date="2016" name="Nat. Commun.">
        <title>Thousands of microbial genomes shed light on interconnected biogeochemical processes in an aquifer system.</title>
        <authorList>
            <person name="Anantharaman K."/>
            <person name="Brown C.T."/>
            <person name="Hug L.A."/>
            <person name="Sharon I."/>
            <person name="Castelle C.J."/>
            <person name="Probst A.J."/>
            <person name="Thomas B.C."/>
            <person name="Singh A."/>
            <person name="Wilkins M.J."/>
            <person name="Karaoz U."/>
            <person name="Brodie E.L."/>
            <person name="Williams K.H."/>
            <person name="Hubbard S.S."/>
            <person name="Banfield J.F."/>
        </authorList>
    </citation>
    <scope>NUCLEOTIDE SEQUENCE [LARGE SCALE GENOMIC DNA]</scope>
</reference>
<dbReference type="GO" id="GO:0004523">
    <property type="term" value="F:RNA-DNA hybrid ribonuclease activity"/>
    <property type="evidence" value="ECO:0007669"/>
    <property type="project" value="UniProtKB-UniRule"/>
</dbReference>
<feature type="domain" description="RNase H type-2" evidence="17">
    <location>
        <begin position="16"/>
        <end position="228"/>
    </location>
</feature>
<keyword evidence="8 14" id="KW-0963">Cytoplasm</keyword>
<dbReference type="AlphaFoldDB" id="A0A1F4WMY0"/>
<evidence type="ECO:0000256" key="5">
    <source>
        <dbReference type="ARBA" id="ARBA00007383"/>
    </source>
</evidence>
<evidence type="ECO:0000256" key="2">
    <source>
        <dbReference type="ARBA" id="ARBA00001946"/>
    </source>
</evidence>
<evidence type="ECO:0000256" key="1">
    <source>
        <dbReference type="ARBA" id="ARBA00000077"/>
    </source>
</evidence>
<organism evidence="18 19">
    <name type="scientific">candidate division WWE3 bacterium RIFOXYC1_FULL_39_7</name>
    <dbReference type="NCBI Taxonomy" id="1802643"/>
    <lineage>
        <taxon>Bacteria</taxon>
        <taxon>Katanobacteria</taxon>
    </lineage>
</organism>
<dbReference type="GO" id="GO:0043137">
    <property type="term" value="P:DNA replication, removal of RNA primer"/>
    <property type="evidence" value="ECO:0007669"/>
    <property type="project" value="TreeGrafter"/>
</dbReference>
<evidence type="ECO:0000256" key="6">
    <source>
        <dbReference type="ARBA" id="ARBA00012180"/>
    </source>
</evidence>
<evidence type="ECO:0000259" key="17">
    <source>
        <dbReference type="PROSITE" id="PS51975"/>
    </source>
</evidence>
<evidence type="ECO:0000256" key="10">
    <source>
        <dbReference type="ARBA" id="ARBA00022723"/>
    </source>
</evidence>
<dbReference type="CDD" id="cd07182">
    <property type="entry name" value="RNase_HII_bacteria_HII_like"/>
    <property type="match status" value="1"/>
</dbReference>
<evidence type="ECO:0000256" key="7">
    <source>
        <dbReference type="ARBA" id="ARBA00019179"/>
    </source>
</evidence>
<proteinExistence type="inferred from homology"/>
<keyword evidence="10 14" id="KW-0479">Metal-binding</keyword>
<comment type="cofactor">
    <cofactor evidence="14 15">
        <name>Mn(2+)</name>
        <dbReference type="ChEBI" id="CHEBI:29035"/>
    </cofactor>
    <cofactor evidence="14 15">
        <name>Mg(2+)</name>
        <dbReference type="ChEBI" id="CHEBI:18420"/>
    </cofactor>
    <text evidence="14 15">Manganese or magnesium. Binds 1 divalent metal ion per monomer in the absence of substrate. May bind a second metal ion after substrate binding.</text>
</comment>
<dbReference type="GO" id="GO:0032299">
    <property type="term" value="C:ribonuclease H2 complex"/>
    <property type="evidence" value="ECO:0007669"/>
    <property type="project" value="TreeGrafter"/>
</dbReference>
<evidence type="ECO:0000313" key="19">
    <source>
        <dbReference type="Proteomes" id="UP000179113"/>
    </source>
</evidence>
<dbReference type="HAMAP" id="MF_00052_B">
    <property type="entry name" value="RNase_HII_B"/>
    <property type="match status" value="1"/>
</dbReference>
<dbReference type="Gene3D" id="3.30.420.10">
    <property type="entry name" value="Ribonuclease H-like superfamily/Ribonuclease H"/>
    <property type="match status" value="1"/>
</dbReference>